<protein>
    <submittedName>
        <fullName evidence="3">Uncharacterized protein</fullName>
    </submittedName>
</protein>
<dbReference type="Gene3D" id="2.160.10.10">
    <property type="entry name" value="Hexapeptide repeat proteins"/>
    <property type="match status" value="1"/>
</dbReference>
<dbReference type="SUPFAM" id="SSF51161">
    <property type="entry name" value="Trimeric LpxA-like enzymes"/>
    <property type="match status" value="1"/>
</dbReference>
<evidence type="ECO:0000313" key="3">
    <source>
        <dbReference type="EMBL" id="GHP02410.1"/>
    </source>
</evidence>
<evidence type="ECO:0000256" key="1">
    <source>
        <dbReference type="SAM" id="MobiDB-lite"/>
    </source>
</evidence>
<comment type="caution">
    <text evidence="3">The sequence shown here is derived from an EMBL/GenBank/DDBJ whole genome shotgun (WGS) entry which is preliminary data.</text>
</comment>
<sequence>MDLDRGSLISVDADVTFGSATTLLPSSRSDGVRLPIVVEEHANVLDHSVVLEGVLCKRGSVLGTSTLAKKRSVIDDFTINTGNEGGHCVRLRTKPQAQNGGNILQNLSGLERRAHLNHKNPWLWLSFNVWCAFVAIFVTPMSEAAEVGSLFFNYYIIDRYIDVKTDNLFVFGVYFFLLLPLVNLLVLIIELLLVVLLKYIVIGRYKTGDHPFYSSYHFKWSFMIALMNSIDGFIAAAAGTPFLVWFARAMGAKVGRGVWLGEFGTTEFDLLRIDDYASVGDDCDISAHTVESMVIKLRPISIGASATMRSGSVVMPGAILEAGGDLLEQAQVLKGEVVLCGEMFAGLPARQVHYLSSNNIKQLQDQLHVDSSGNRRMTKNPMYKHAFETDRLDAPLIETPPSVSSSECG</sequence>
<evidence type="ECO:0000256" key="2">
    <source>
        <dbReference type="SAM" id="Phobius"/>
    </source>
</evidence>
<accession>A0A830H8T9</accession>
<keyword evidence="2" id="KW-1133">Transmembrane helix</keyword>
<keyword evidence="2" id="KW-0472">Membrane</keyword>
<gene>
    <name evidence="3" type="ORF">PPROV_000116700</name>
</gene>
<feature type="transmembrane region" description="Helical" evidence="2">
    <location>
        <begin position="222"/>
        <end position="246"/>
    </location>
</feature>
<evidence type="ECO:0000313" key="4">
    <source>
        <dbReference type="Proteomes" id="UP000660262"/>
    </source>
</evidence>
<keyword evidence="4" id="KW-1185">Reference proteome</keyword>
<name>A0A830H8T9_9CHLO</name>
<dbReference type="AlphaFoldDB" id="A0A830H8T9"/>
<dbReference type="OrthoDB" id="507940at2759"/>
<keyword evidence="2" id="KW-0812">Transmembrane</keyword>
<proteinExistence type="predicted"/>
<feature type="transmembrane region" description="Helical" evidence="2">
    <location>
        <begin position="122"/>
        <end position="142"/>
    </location>
</feature>
<dbReference type="EMBL" id="BNJQ01000003">
    <property type="protein sequence ID" value="GHP02410.1"/>
    <property type="molecule type" value="Genomic_DNA"/>
</dbReference>
<reference evidence="3" key="1">
    <citation type="submission" date="2020-10" db="EMBL/GenBank/DDBJ databases">
        <title>Unveiling of a novel bifunctional photoreceptor, Dualchrome1, isolated from a cosmopolitan green alga.</title>
        <authorList>
            <person name="Suzuki S."/>
            <person name="Kawachi M."/>
        </authorList>
    </citation>
    <scope>NUCLEOTIDE SEQUENCE</scope>
    <source>
        <strain evidence="3">NIES 2893</strain>
    </source>
</reference>
<dbReference type="InterPro" id="IPR011004">
    <property type="entry name" value="Trimer_LpxA-like_sf"/>
</dbReference>
<feature type="transmembrane region" description="Helical" evidence="2">
    <location>
        <begin position="168"/>
        <end position="201"/>
    </location>
</feature>
<organism evidence="3 4">
    <name type="scientific">Pycnococcus provasolii</name>
    <dbReference type="NCBI Taxonomy" id="41880"/>
    <lineage>
        <taxon>Eukaryota</taxon>
        <taxon>Viridiplantae</taxon>
        <taxon>Chlorophyta</taxon>
        <taxon>Pseudoscourfieldiophyceae</taxon>
        <taxon>Pseudoscourfieldiales</taxon>
        <taxon>Pycnococcaceae</taxon>
        <taxon>Pycnococcus</taxon>
    </lineage>
</organism>
<feature type="region of interest" description="Disordered" evidence="1">
    <location>
        <begin position="390"/>
        <end position="409"/>
    </location>
</feature>
<dbReference type="Proteomes" id="UP000660262">
    <property type="component" value="Unassembled WGS sequence"/>
</dbReference>